<evidence type="ECO:0000313" key="1">
    <source>
        <dbReference type="EMBL" id="CAA7261584.1"/>
    </source>
</evidence>
<dbReference type="Proteomes" id="UP000467700">
    <property type="component" value="Unassembled WGS sequence"/>
</dbReference>
<accession>A0A8S0W439</accession>
<evidence type="ECO:0000313" key="2">
    <source>
        <dbReference type="Proteomes" id="UP000467700"/>
    </source>
</evidence>
<dbReference type="EMBL" id="CACVBS010000033">
    <property type="protein sequence ID" value="CAA7261584.1"/>
    <property type="molecule type" value="Genomic_DNA"/>
</dbReference>
<dbReference type="AlphaFoldDB" id="A0A8S0W439"/>
<reference evidence="1 2" key="1">
    <citation type="submission" date="2020-01" db="EMBL/GenBank/DDBJ databases">
        <authorList>
            <person name="Gupta K D."/>
        </authorList>
    </citation>
    <scope>NUCLEOTIDE SEQUENCE [LARGE SCALE GENOMIC DNA]</scope>
</reference>
<comment type="caution">
    <text evidence="1">The sequence shown here is derived from an EMBL/GenBank/DDBJ whole genome shotgun (WGS) entry which is preliminary data.</text>
</comment>
<keyword evidence="2" id="KW-1185">Reference proteome</keyword>
<sequence length="206" mass="23651">MNLKEPHIRILPWLQATREYIVYKSDPRYDLTLLPRLRARIDILSIVFGQNRNSYIQEVLRPISLFFEDKSTESAGIVDTIVLISGISSLTASTENLSIRRWVGPKLDPIFSDSTKLPALRRVFPVRLTIAWEHDLDEDGYRRARMQAREHLDALFPLLRKSLVELHVSIVDGGAFATLDVGWYDDDDDDDDVVVVVVKEEEDNSE</sequence>
<organism evidence="1 2">
    <name type="scientific">Cyclocybe aegerita</name>
    <name type="common">Black poplar mushroom</name>
    <name type="synonym">Agrocybe aegerita</name>
    <dbReference type="NCBI Taxonomy" id="1973307"/>
    <lineage>
        <taxon>Eukaryota</taxon>
        <taxon>Fungi</taxon>
        <taxon>Dikarya</taxon>
        <taxon>Basidiomycota</taxon>
        <taxon>Agaricomycotina</taxon>
        <taxon>Agaricomycetes</taxon>
        <taxon>Agaricomycetidae</taxon>
        <taxon>Agaricales</taxon>
        <taxon>Agaricineae</taxon>
        <taxon>Bolbitiaceae</taxon>
        <taxon>Cyclocybe</taxon>
    </lineage>
</organism>
<proteinExistence type="predicted"/>
<gene>
    <name evidence="1" type="ORF">AAE3_LOCUS3751</name>
</gene>
<name>A0A8S0W439_CYCAE</name>
<protein>
    <submittedName>
        <fullName evidence="1">Uncharacterized protein</fullName>
    </submittedName>
</protein>